<evidence type="ECO:0000256" key="1">
    <source>
        <dbReference type="SAM" id="Phobius"/>
    </source>
</evidence>
<evidence type="ECO:0000313" key="4">
    <source>
        <dbReference type="Proteomes" id="UP001302949"/>
    </source>
</evidence>
<gene>
    <name evidence="3" type="ORF">VB248_20985</name>
</gene>
<dbReference type="EMBL" id="JAYFUM010000029">
    <property type="protein sequence ID" value="MEA5141643.1"/>
    <property type="molecule type" value="Genomic_DNA"/>
</dbReference>
<keyword evidence="1" id="KW-0472">Membrane</keyword>
<dbReference type="InterPro" id="IPR051599">
    <property type="entry name" value="Cell_Envelope_Assoc"/>
</dbReference>
<evidence type="ECO:0000259" key="2">
    <source>
        <dbReference type="Pfam" id="PF02698"/>
    </source>
</evidence>
<name>A0ABU5QGB6_9BACT</name>
<proteinExistence type="predicted"/>
<keyword evidence="4" id="KW-1185">Reference proteome</keyword>
<dbReference type="InterPro" id="IPR014729">
    <property type="entry name" value="Rossmann-like_a/b/a_fold"/>
</dbReference>
<dbReference type="InterPro" id="IPR003848">
    <property type="entry name" value="DUF218"/>
</dbReference>
<comment type="caution">
    <text evidence="3">The sequence shown here is derived from an EMBL/GenBank/DDBJ whole genome shotgun (WGS) entry which is preliminary data.</text>
</comment>
<dbReference type="Pfam" id="PF02698">
    <property type="entry name" value="DUF218"/>
    <property type="match status" value="1"/>
</dbReference>
<feature type="domain" description="DUF218" evidence="2">
    <location>
        <begin position="79"/>
        <end position="250"/>
    </location>
</feature>
<keyword evidence="1" id="KW-1133">Transmembrane helix</keyword>
<dbReference type="PANTHER" id="PTHR30336">
    <property type="entry name" value="INNER MEMBRANE PROTEIN, PROBABLE PERMEASE"/>
    <property type="match status" value="1"/>
</dbReference>
<dbReference type="Proteomes" id="UP001302949">
    <property type="component" value="Unassembled WGS sequence"/>
</dbReference>
<feature type="transmembrane region" description="Helical" evidence="1">
    <location>
        <begin position="12"/>
        <end position="29"/>
    </location>
</feature>
<protein>
    <submittedName>
        <fullName evidence="3">YdcF family protein</fullName>
    </submittedName>
</protein>
<accession>A0ABU5QGB6</accession>
<dbReference type="PANTHER" id="PTHR30336:SF4">
    <property type="entry name" value="ENVELOPE BIOGENESIS FACTOR ELYC"/>
    <property type="match status" value="1"/>
</dbReference>
<evidence type="ECO:0000313" key="3">
    <source>
        <dbReference type="EMBL" id="MEA5141643.1"/>
    </source>
</evidence>
<dbReference type="RefSeq" id="WP_323298798.1">
    <property type="nucleotide sequence ID" value="NZ_JAYFUM010000029.1"/>
</dbReference>
<organism evidence="3 4">
    <name type="scientific">Arcicella rigui</name>
    <dbReference type="NCBI Taxonomy" id="797020"/>
    <lineage>
        <taxon>Bacteria</taxon>
        <taxon>Pseudomonadati</taxon>
        <taxon>Bacteroidota</taxon>
        <taxon>Cytophagia</taxon>
        <taxon>Cytophagales</taxon>
        <taxon>Flectobacillaceae</taxon>
        <taxon>Arcicella</taxon>
    </lineage>
</organism>
<dbReference type="Gene3D" id="3.40.50.620">
    <property type="entry name" value="HUPs"/>
    <property type="match status" value="1"/>
</dbReference>
<sequence>MFYLLSKVLFYVLMPLPITIAMVVWALLTKNPVLKQRLLKSTLVIIFLFGNDFLVNEGFLLWEVPATTPESIVEKYDVGIILTGGMISNKEGTEAQIFTDKTADRFIQPLRLYKQGKLKKILISGGNTSIKLFRSDASDETLKTAQLLEELGVKKEDIILERKARNTRENAIYTAEVLRKNPTFGNKYLLFTSAFHLKRALGCFEKAGIHCQGFSTAFHSRARTFTINSLLVPNEASYYDAYLLIHEVLGYMVYKVLGYC</sequence>
<keyword evidence="1" id="KW-0812">Transmembrane</keyword>
<reference evidence="3 4" key="1">
    <citation type="submission" date="2023-12" db="EMBL/GenBank/DDBJ databases">
        <title>Novel species of the genus Arcicella isolated from rivers.</title>
        <authorList>
            <person name="Lu H."/>
        </authorList>
    </citation>
    <scope>NUCLEOTIDE SEQUENCE [LARGE SCALE GENOMIC DNA]</scope>
    <source>
        <strain evidence="3 4">KCTC 23307</strain>
    </source>
</reference>
<dbReference type="CDD" id="cd06259">
    <property type="entry name" value="YdcF-like"/>
    <property type="match status" value="1"/>
</dbReference>